<evidence type="ECO:0000313" key="17">
    <source>
        <dbReference type="EMBL" id="RIJ49895.1"/>
    </source>
</evidence>
<dbReference type="Pfam" id="PF03309">
    <property type="entry name" value="Pan_kinase"/>
    <property type="match status" value="1"/>
</dbReference>
<dbReference type="InterPro" id="IPR004619">
    <property type="entry name" value="Type_III_PanK"/>
</dbReference>
<dbReference type="HAMAP" id="MF_01274">
    <property type="entry name" value="Pantothen_kinase_3"/>
    <property type="match status" value="1"/>
</dbReference>
<evidence type="ECO:0000256" key="16">
    <source>
        <dbReference type="HAMAP-Rule" id="MF_01274"/>
    </source>
</evidence>
<dbReference type="EMBL" id="QWGR01000002">
    <property type="protein sequence ID" value="RIJ49895.1"/>
    <property type="molecule type" value="Genomic_DNA"/>
</dbReference>
<keyword evidence="12 16" id="KW-0630">Potassium</keyword>
<comment type="subcellular location">
    <subcellularLocation>
        <location evidence="3 16">Cytoplasm</location>
    </subcellularLocation>
</comment>
<evidence type="ECO:0000256" key="10">
    <source>
        <dbReference type="ARBA" id="ARBA00022777"/>
    </source>
</evidence>
<keyword evidence="7 16" id="KW-0963">Cytoplasm</keyword>
<evidence type="ECO:0000256" key="11">
    <source>
        <dbReference type="ARBA" id="ARBA00022840"/>
    </source>
</evidence>
<dbReference type="OrthoDB" id="9804707at2"/>
<comment type="similarity">
    <text evidence="14 16">Belongs to the type III pantothenate kinase family.</text>
</comment>
<dbReference type="GO" id="GO:0004594">
    <property type="term" value="F:pantothenate kinase activity"/>
    <property type="evidence" value="ECO:0007669"/>
    <property type="project" value="UniProtKB-UniRule"/>
</dbReference>
<evidence type="ECO:0000313" key="18">
    <source>
        <dbReference type="Proteomes" id="UP000265926"/>
    </source>
</evidence>
<dbReference type="InterPro" id="IPR043129">
    <property type="entry name" value="ATPase_NBD"/>
</dbReference>
<comment type="function">
    <text evidence="16">Catalyzes the phosphorylation of pantothenate (Pan), the first step in CoA biosynthesis.</text>
</comment>
<evidence type="ECO:0000256" key="9">
    <source>
        <dbReference type="ARBA" id="ARBA00022741"/>
    </source>
</evidence>
<keyword evidence="18" id="KW-1185">Reference proteome</keyword>
<dbReference type="GO" id="GO:0015937">
    <property type="term" value="P:coenzyme A biosynthetic process"/>
    <property type="evidence" value="ECO:0007669"/>
    <property type="project" value="UniProtKB-UniRule"/>
</dbReference>
<evidence type="ECO:0000256" key="12">
    <source>
        <dbReference type="ARBA" id="ARBA00022958"/>
    </source>
</evidence>
<dbReference type="AlphaFoldDB" id="A0A399T4Q0"/>
<dbReference type="EC" id="2.7.1.33" evidence="6 16"/>
<gene>
    <name evidence="16" type="primary">coaX</name>
    <name evidence="17" type="ORF">D1614_03895</name>
</gene>
<keyword evidence="10 16" id="KW-0418">Kinase</keyword>
<accession>A0A399T4Q0</accession>
<comment type="pathway">
    <text evidence="4 16">Cofactor biosynthesis; coenzyme A biosynthesis; CoA from (R)-pantothenate: step 1/5.</text>
</comment>
<evidence type="ECO:0000256" key="14">
    <source>
        <dbReference type="ARBA" id="ARBA00038036"/>
    </source>
</evidence>
<comment type="subunit">
    <text evidence="5 16">Homodimer.</text>
</comment>
<keyword evidence="16" id="KW-0479">Metal-binding</keyword>
<keyword evidence="9 16" id="KW-0547">Nucleotide-binding</keyword>
<comment type="cofactor">
    <cofactor evidence="16">
        <name>NH4(+)</name>
        <dbReference type="ChEBI" id="CHEBI:28938"/>
    </cofactor>
    <cofactor evidence="16">
        <name>K(+)</name>
        <dbReference type="ChEBI" id="CHEBI:29103"/>
    </cofactor>
    <text evidence="16">A monovalent cation. Ammonium or potassium.</text>
</comment>
<dbReference type="NCBIfam" id="TIGR00671">
    <property type="entry name" value="baf"/>
    <property type="match status" value="1"/>
</dbReference>
<feature type="binding site" evidence="16">
    <location>
        <position position="117"/>
    </location>
    <ligand>
        <name>K(+)</name>
        <dbReference type="ChEBI" id="CHEBI:29103"/>
    </ligand>
</feature>
<dbReference type="GO" id="GO:0005737">
    <property type="term" value="C:cytoplasm"/>
    <property type="evidence" value="ECO:0007669"/>
    <property type="project" value="UniProtKB-SubCell"/>
</dbReference>
<comment type="catalytic activity">
    <reaction evidence="1 16">
        <text>(R)-pantothenate + ATP = (R)-4'-phosphopantothenate + ADP + H(+)</text>
        <dbReference type="Rhea" id="RHEA:16373"/>
        <dbReference type="ChEBI" id="CHEBI:10986"/>
        <dbReference type="ChEBI" id="CHEBI:15378"/>
        <dbReference type="ChEBI" id="CHEBI:29032"/>
        <dbReference type="ChEBI" id="CHEBI:30616"/>
        <dbReference type="ChEBI" id="CHEBI:456216"/>
        <dbReference type="EC" id="2.7.1.33"/>
    </reaction>
</comment>
<evidence type="ECO:0000256" key="15">
    <source>
        <dbReference type="ARBA" id="ARBA00040883"/>
    </source>
</evidence>
<keyword evidence="8 16" id="KW-0808">Transferase</keyword>
<feature type="binding site" evidence="16">
    <location>
        <begin position="6"/>
        <end position="13"/>
    </location>
    <ligand>
        <name>ATP</name>
        <dbReference type="ChEBI" id="CHEBI:30616"/>
    </ligand>
</feature>
<dbReference type="Gene3D" id="3.30.420.40">
    <property type="match status" value="2"/>
</dbReference>
<comment type="cofactor">
    <cofactor evidence="2">
        <name>K(+)</name>
        <dbReference type="ChEBI" id="CHEBI:29103"/>
    </cofactor>
</comment>
<feature type="binding site" evidence="16">
    <location>
        <begin position="94"/>
        <end position="97"/>
    </location>
    <ligand>
        <name>substrate</name>
    </ligand>
</feature>
<dbReference type="CDD" id="cd24015">
    <property type="entry name" value="ASKHA_NBD_PanK-III"/>
    <property type="match status" value="1"/>
</dbReference>
<feature type="binding site" evidence="16">
    <location>
        <position position="120"/>
    </location>
    <ligand>
        <name>ATP</name>
        <dbReference type="ChEBI" id="CHEBI:30616"/>
    </ligand>
</feature>
<reference evidence="17 18" key="1">
    <citation type="submission" date="2018-08" db="EMBL/GenBank/DDBJ databases">
        <title>Pallidiluteibacterium maritimus gen. nov., sp. nov., isolated from coastal sediment.</title>
        <authorList>
            <person name="Zhou L.Y."/>
        </authorList>
    </citation>
    <scope>NUCLEOTIDE SEQUENCE [LARGE SCALE GENOMIC DNA]</scope>
    <source>
        <strain evidence="17 18">XSD2</strain>
    </source>
</reference>
<evidence type="ECO:0000256" key="4">
    <source>
        <dbReference type="ARBA" id="ARBA00005225"/>
    </source>
</evidence>
<evidence type="ECO:0000256" key="8">
    <source>
        <dbReference type="ARBA" id="ARBA00022679"/>
    </source>
</evidence>
<protein>
    <recommendedName>
        <fullName evidence="15 16">Type III pantothenate kinase</fullName>
        <ecNumber evidence="6 16">2.7.1.33</ecNumber>
    </recommendedName>
    <alternativeName>
        <fullName evidence="16">PanK-III</fullName>
    </alternativeName>
    <alternativeName>
        <fullName evidence="16">Pantothenic acid kinase</fullName>
    </alternativeName>
</protein>
<dbReference type="Proteomes" id="UP000265926">
    <property type="component" value="Unassembled WGS sequence"/>
</dbReference>
<evidence type="ECO:0000256" key="6">
    <source>
        <dbReference type="ARBA" id="ARBA00012102"/>
    </source>
</evidence>
<feature type="binding site" evidence="16">
    <location>
        <position position="172"/>
    </location>
    <ligand>
        <name>substrate</name>
    </ligand>
</feature>
<evidence type="ECO:0000256" key="5">
    <source>
        <dbReference type="ARBA" id="ARBA00011738"/>
    </source>
</evidence>
<evidence type="ECO:0000256" key="1">
    <source>
        <dbReference type="ARBA" id="ARBA00001206"/>
    </source>
</evidence>
<dbReference type="GO" id="GO:0005524">
    <property type="term" value="F:ATP binding"/>
    <property type="evidence" value="ECO:0007669"/>
    <property type="project" value="UniProtKB-UniRule"/>
</dbReference>
<dbReference type="SUPFAM" id="SSF53067">
    <property type="entry name" value="Actin-like ATPase domain"/>
    <property type="match status" value="2"/>
</dbReference>
<dbReference type="RefSeq" id="WP_119436583.1">
    <property type="nucleotide sequence ID" value="NZ_QWGR01000002.1"/>
</dbReference>
<keyword evidence="13 16" id="KW-0173">Coenzyme A biosynthesis</keyword>
<dbReference type="PANTHER" id="PTHR34265">
    <property type="entry name" value="TYPE III PANTOTHENATE KINASE"/>
    <property type="match status" value="1"/>
</dbReference>
<sequence length="242" mass="27001">MNLVIDIGNTRTKFAVFNRGEVLITVPVDEFLPSHIDVLQQEHPSLTKVILSTVKDYSPELKHALQTRFETFIELDANTPLPIENCYQTKETLGKDRIAAVVGAFDLYPDTNVLVIDAGTAITYDLLTAEGKYLGGNISPGIEMRFKALHHFTGKLPYAGKAEQNKLYGTSTIEAIRAGVQNGTVYEVDTTITLFNEFYKNLKVIITGGDAEFFDNKLKNSFFVHFNLTSLGLNRILEYNGE</sequence>
<evidence type="ECO:0000256" key="3">
    <source>
        <dbReference type="ARBA" id="ARBA00004496"/>
    </source>
</evidence>
<name>A0A399T4Q0_9BACT</name>
<feature type="active site" description="Proton acceptor" evidence="16">
    <location>
        <position position="96"/>
    </location>
</feature>
<proteinExistence type="inferred from homology"/>
<dbReference type="PANTHER" id="PTHR34265:SF1">
    <property type="entry name" value="TYPE III PANTOTHENATE KINASE"/>
    <property type="match status" value="1"/>
</dbReference>
<keyword evidence="11 16" id="KW-0067">ATP-binding</keyword>
<feature type="binding site" evidence="16">
    <location>
        <position position="87"/>
    </location>
    <ligand>
        <name>substrate</name>
    </ligand>
</feature>
<evidence type="ECO:0000256" key="7">
    <source>
        <dbReference type="ARBA" id="ARBA00022490"/>
    </source>
</evidence>
<dbReference type="GO" id="GO:0046872">
    <property type="term" value="F:metal ion binding"/>
    <property type="evidence" value="ECO:0007669"/>
    <property type="project" value="UniProtKB-KW"/>
</dbReference>
<evidence type="ECO:0000256" key="13">
    <source>
        <dbReference type="ARBA" id="ARBA00022993"/>
    </source>
</evidence>
<organism evidence="17 18">
    <name type="scientific">Maribellus luteus</name>
    <dbReference type="NCBI Taxonomy" id="2305463"/>
    <lineage>
        <taxon>Bacteria</taxon>
        <taxon>Pseudomonadati</taxon>
        <taxon>Bacteroidota</taxon>
        <taxon>Bacteroidia</taxon>
        <taxon>Marinilabiliales</taxon>
        <taxon>Prolixibacteraceae</taxon>
        <taxon>Maribellus</taxon>
    </lineage>
</organism>
<evidence type="ECO:0000256" key="2">
    <source>
        <dbReference type="ARBA" id="ARBA00001958"/>
    </source>
</evidence>
<dbReference type="UniPathway" id="UPA00241">
    <property type="reaction ID" value="UER00352"/>
</dbReference>
<comment type="caution">
    <text evidence="17">The sequence shown here is derived from an EMBL/GenBank/DDBJ whole genome shotgun (WGS) entry which is preliminary data.</text>
</comment>